<dbReference type="Pfam" id="PF07714">
    <property type="entry name" value="PK_Tyr_Ser-Thr"/>
    <property type="match status" value="1"/>
</dbReference>
<dbReference type="PROSITE" id="PS51294">
    <property type="entry name" value="HTH_MYB"/>
    <property type="match status" value="1"/>
</dbReference>
<dbReference type="CDD" id="cd23509">
    <property type="entry name" value="Gnk2-like"/>
    <property type="match status" value="2"/>
</dbReference>
<feature type="binding site" evidence="20">
    <location>
        <position position="1097"/>
    </location>
    <ligand>
        <name>ATP</name>
        <dbReference type="ChEBI" id="CHEBI:30616"/>
    </ligand>
</feature>
<evidence type="ECO:0000256" key="21">
    <source>
        <dbReference type="SAM" id="MobiDB-lite"/>
    </source>
</evidence>
<feature type="region of interest" description="Disordered" evidence="21">
    <location>
        <begin position="1370"/>
        <end position="1391"/>
    </location>
</feature>
<dbReference type="GO" id="GO:0005524">
    <property type="term" value="F:ATP binding"/>
    <property type="evidence" value="ECO:0007669"/>
    <property type="project" value="UniProtKB-UniRule"/>
</dbReference>
<dbReference type="FunFam" id="3.30.200.20:FF:000142">
    <property type="entry name" value="Cysteine-rich receptor-like protein kinase 10"/>
    <property type="match status" value="1"/>
</dbReference>
<evidence type="ECO:0000256" key="11">
    <source>
        <dbReference type="ARBA" id="ARBA00022840"/>
    </source>
</evidence>
<dbReference type="InterPro" id="IPR001245">
    <property type="entry name" value="Ser-Thr/Tyr_kinase_cat_dom"/>
</dbReference>
<dbReference type="InterPro" id="IPR001005">
    <property type="entry name" value="SANT/Myb"/>
</dbReference>
<name>A0A8S9FL56_BRACR</name>
<evidence type="ECO:0000256" key="20">
    <source>
        <dbReference type="PROSITE-ProRule" id="PRU10141"/>
    </source>
</evidence>
<evidence type="ECO:0000259" key="27">
    <source>
        <dbReference type="PROSITE" id="PS51473"/>
    </source>
</evidence>
<feature type="domain" description="Protein kinase" evidence="23">
    <location>
        <begin position="1069"/>
        <end position="1349"/>
    </location>
</feature>
<evidence type="ECO:0000256" key="17">
    <source>
        <dbReference type="ARBA" id="ARBA00047558"/>
    </source>
</evidence>
<dbReference type="FunFam" id="1.10.510.10:FF:000343">
    <property type="entry name" value="Cysteine-rich receptor-like protein kinase 28"/>
    <property type="match status" value="1"/>
</dbReference>
<dbReference type="EMBL" id="QGKY02002305">
    <property type="protein sequence ID" value="KAF2531452.1"/>
    <property type="molecule type" value="Genomic_DNA"/>
</dbReference>
<proteinExistence type="predicted"/>
<evidence type="ECO:0000259" key="23">
    <source>
        <dbReference type="PROSITE" id="PS50011"/>
    </source>
</evidence>
<dbReference type="PROSITE" id="PS00108">
    <property type="entry name" value="PROTEIN_KINASE_ST"/>
    <property type="match status" value="1"/>
</dbReference>
<dbReference type="InterPro" id="IPR009057">
    <property type="entry name" value="Homeodomain-like_sf"/>
</dbReference>
<keyword evidence="16" id="KW-0539">Nucleus</keyword>
<reference evidence="28" key="1">
    <citation type="submission" date="2019-12" db="EMBL/GenBank/DDBJ databases">
        <title>Genome sequencing and annotation of Brassica cretica.</title>
        <authorList>
            <person name="Studholme D.J."/>
            <person name="Sarris P.F."/>
        </authorList>
    </citation>
    <scope>NUCLEOTIDE SEQUENCE</scope>
    <source>
        <strain evidence="28">PFS-102/07</strain>
        <tissue evidence="28">Leaf</tissue>
    </source>
</reference>
<dbReference type="CDD" id="cd00167">
    <property type="entry name" value="SANT"/>
    <property type="match status" value="1"/>
</dbReference>
<evidence type="ECO:0000256" key="14">
    <source>
        <dbReference type="ARBA" id="ARBA00023170"/>
    </source>
</evidence>
<feature type="domain" description="RING-type" evidence="24">
    <location>
        <begin position="294"/>
        <end position="339"/>
    </location>
</feature>
<evidence type="ECO:0000256" key="8">
    <source>
        <dbReference type="ARBA" id="ARBA00022737"/>
    </source>
</evidence>
<keyword evidence="5" id="KW-0808">Transferase</keyword>
<dbReference type="GO" id="GO:0009737">
    <property type="term" value="P:response to abscisic acid"/>
    <property type="evidence" value="ECO:0007669"/>
    <property type="project" value="UniProtKB-ARBA"/>
</dbReference>
<keyword evidence="19" id="KW-0479">Metal-binding</keyword>
<evidence type="ECO:0000256" key="7">
    <source>
        <dbReference type="ARBA" id="ARBA00022729"/>
    </source>
</evidence>
<evidence type="ECO:0000256" key="10">
    <source>
        <dbReference type="ARBA" id="ARBA00022777"/>
    </source>
</evidence>
<feature type="domain" description="Gnk2-homologous" evidence="27">
    <location>
        <begin position="851"/>
        <end position="960"/>
    </location>
</feature>
<dbReference type="SMART" id="SM00220">
    <property type="entry name" value="S_TKc"/>
    <property type="match status" value="1"/>
</dbReference>
<dbReference type="InterPro" id="IPR008271">
    <property type="entry name" value="Ser/Thr_kinase_AS"/>
</dbReference>
<sequence>MVGGVLLSSSFEFVNGIPLKKWSAIAARLPGRTDNEIKNFWNTHIRKKLIRMGIDPVTHSPRLDLLDISAILASSLYNSSSHESHHVNMSTLVMDAHRQQQQYPLVNPEILKLATSLFSQNQTQNYMVDHDSSTHENHTGYHNDVNQTGVNQYQTDHQELQSCLPPFPNEAQFNNMDHRFNGFGEHTLVSTSNTLVQDCNIPTFNDYESSSFVLDPSYSDQSFNFTNSVLNTPSSSPTTLNSCSTTYINSTSCTTEDEMESYCNNLMKFDIPDFLDICGVVPLKGNLVKAKKRCHWCGTRGFEDLISCLSCEREFFCVDCIEKRNKGSKEEVGKKCPVCCGTCRCKACSATISGVTECKDSRKVRSDIDRVLHLHYAVCMLLPVLKQINAEDKVEVNLTEPQIHSSDLTSDEQELCCSSHDCAVVDSQKMCTRSSSVLRLGSDQDCNQRSLSKKVGLVKCSNGVESCKQSLKKALVDWKREEVKRCSNNLSLRTLFSLELTSKLEISAEEIISCYELPETLDKHLACPFCLGKEKPSTSSDSRLKEASRRREEKSDNFLYYPTVMDFQQNNLEHFQTHWSKGHPIIVRSVLKRGSSLNWDPIALFCSYLKKSNSKTGNTTDCMDWFEVDIGVKQVFLGSLRGEAETNTCQERLKLEGWLSSSLFEEQFPNHFAEILRILPIPYYMDPKRGLLNIAAGLPDVIQAPNLGPCLNISYRSGEEYAKPDYVKKLGFETCDMVDTYVFGPKRSCSNRGNFTVNSTFAGNLNRLISSLSSLTSQPYGFYNLTSGSGESAYAIGLCRREVKRDACLSCIQTAGTNLTEQCPRSKQAVIYFTHCMFRYSNGTIYGRKETSPTQAFVSGTPISNNRDEFERLQRVLLDRLKGMAAAGGPNRKYAQGNGTASPGYGRFYGSAQCSPDLSEQDCDDCLTFGFQRIPSCCDAQTGLRWFCPSCNFRFETSRFYELEIDLEADPPAIQPPDDTPTSAAETERTGKGKGGSKVVIAIVVPIALVALFAVLLCLVLKWKKNKSGNRVIVLGNSHLSGSVVEDEFLNTDSLVIDFEDLKAATNNFSSENELGRGGFGSVYKGVSSHGQEIAVKRLSGNSGQGDIEFKNEILLLAKLQHRNLVRLLGFCIHGQERLLVYEFIKNASLDHFIFDLEKRQLLDWGVRYKMIRGVARGLLYLHEDSRFRIIHRDLKASNILLDQELIPKIADFGLAKLFDTGQNTTHRFTNRIAGTYGYMAPEYALYGQFSVKTDVFSFGVLVIEIITGKRSNNGGSNDDEDSENLLTWVWRSWREDIIKSVIDPSLSTGSTNEILRCIHIGLLCVQESAATRPTMASVALMLNSDSFTLPTPTWPAFVLESVMPQNVSSSSTEELQMSSNDVTISELCPR</sequence>
<feature type="domain" description="Gnk2-homologous" evidence="27">
    <location>
        <begin position="743"/>
        <end position="845"/>
    </location>
</feature>
<keyword evidence="3" id="KW-0723">Serine/threonine-protein kinase</keyword>
<evidence type="ECO:0000256" key="13">
    <source>
        <dbReference type="ARBA" id="ARBA00023136"/>
    </source>
</evidence>
<evidence type="ECO:0000256" key="9">
    <source>
        <dbReference type="ARBA" id="ARBA00022741"/>
    </source>
</evidence>
<dbReference type="GO" id="GO:0005886">
    <property type="term" value="C:plasma membrane"/>
    <property type="evidence" value="ECO:0007669"/>
    <property type="project" value="TreeGrafter"/>
</dbReference>
<dbReference type="PANTHER" id="PTHR27002">
    <property type="entry name" value="RECEPTOR-LIKE SERINE/THREONINE-PROTEIN KINASE SD1-8"/>
    <property type="match status" value="1"/>
</dbReference>
<gene>
    <name evidence="28" type="ORF">F2Q70_00032869</name>
</gene>
<dbReference type="Gene3D" id="1.10.510.10">
    <property type="entry name" value="Transferase(Phosphotransferase) domain 1"/>
    <property type="match status" value="1"/>
</dbReference>
<dbReference type="PROSITE" id="PS00107">
    <property type="entry name" value="PROTEIN_KINASE_ATP"/>
    <property type="match status" value="1"/>
</dbReference>
<evidence type="ECO:0000259" key="26">
    <source>
        <dbReference type="PROSITE" id="PS51294"/>
    </source>
</evidence>
<accession>A0A8S9FL56</accession>
<evidence type="ECO:0000313" key="28">
    <source>
        <dbReference type="EMBL" id="KAF2531452.1"/>
    </source>
</evidence>
<evidence type="ECO:0000256" key="3">
    <source>
        <dbReference type="ARBA" id="ARBA00022527"/>
    </source>
</evidence>
<dbReference type="FunFam" id="3.30.430.20:FF:000002">
    <property type="entry name" value="Cysteine-rich receptor-like protein kinase 10"/>
    <property type="match status" value="1"/>
</dbReference>
<comment type="catalytic activity">
    <reaction evidence="17">
        <text>L-seryl-[protein] + ATP = O-phospho-L-seryl-[protein] + ADP + H(+)</text>
        <dbReference type="Rhea" id="RHEA:17989"/>
        <dbReference type="Rhea" id="RHEA-COMP:9863"/>
        <dbReference type="Rhea" id="RHEA-COMP:11604"/>
        <dbReference type="ChEBI" id="CHEBI:15378"/>
        <dbReference type="ChEBI" id="CHEBI:29999"/>
        <dbReference type="ChEBI" id="CHEBI:30616"/>
        <dbReference type="ChEBI" id="CHEBI:83421"/>
        <dbReference type="ChEBI" id="CHEBI:456216"/>
    </reaction>
</comment>
<keyword evidence="12 22" id="KW-1133">Transmembrane helix</keyword>
<evidence type="ECO:0000256" key="12">
    <source>
        <dbReference type="ARBA" id="ARBA00022989"/>
    </source>
</evidence>
<dbReference type="PROSITE" id="PS51473">
    <property type="entry name" value="GNK2"/>
    <property type="match status" value="2"/>
</dbReference>
<evidence type="ECO:0000256" key="22">
    <source>
        <dbReference type="SAM" id="Phobius"/>
    </source>
</evidence>
<feature type="domain" description="Myb-like" evidence="25">
    <location>
        <begin position="16"/>
        <end position="45"/>
    </location>
</feature>
<evidence type="ECO:0000256" key="5">
    <source>
        <dbReference type="ARBA" id="ARBA00022679"/>
    </source>
</evidence>
<feature type="transmembrane region" description="Helical" evidence="22">
    <location>
        <begin position="999"/>
        <end position="1021"/>
    </location>
</feature>
<dbReference type="InterPro" id="IPR017441">
    <property type="entry name" value="Protein_kinase_ATP_BS"/>
</dbReference>
<keyword evidence="19" id="KW-0863">Zinc-finger</keyword>
<keyword evidence="4" id="KW-0597">Phosphoprotein</keyword>
<feature type="region of interest" description="Disordered" evidence="21">
    <location>
        <begin position="970"/>
        <end position="993"/>
    </location>
</feature>
<evidence type="ECO:0000256" key="15">
    <source>
        <dbReference type="ARBA" id="ARBA00023180"/>
    </source>
</evidence>
<dbReference type="PANTHER" id="PTHR27002:SF1091">
    <property type="entry name" value="CYSTEINE-RICH RECEPTOR-LIKE PROTEIN KINASE 28-RELATED"/>
    <property type="match status" value="1"/>
</dbReference>
<evidence type="ECO:0000259" key="24">
    <source>
        <dbReference type="PROSITE" id="PS50089"/>
    </source>
</evidence>
<dbReference type="InterPro" id="IPR002902">
    <property type="entry name" value="GNK2"/>
</dbReference>
<evidence type="ECO:0000256" key="4">
    <source>
        <dbReference type="ARBA" id="ARBA00022553"/>
    </source>
</evidence>
<evidence type="ECO:0000256" key="2">
    <source>
        <dbReference type="ARBA" id="ARBA00004167"/>
    </source>
</evidence>
<dbReference type="InterPro" id="IPR011009">
    <property type="entry name" value="Kinase-like_dom_sf"/>
</dbReference>
<dbReference type="Gene3D" id="3.30.200.20">
    <property type="entry name" value="Phosphorylase Kinase, domain 1"/>
    <property type="match status" value="1"/>
</dbReference>
<protein>
    <submittedName>
        <fullName evidence="28">Uncharacterized protein</fullName>
    </submittedName>
</protein>
<evidence type="ECO:0000256" key="6">
    <source>
        <dbReference type="ARBA" id="ARBA00022692"/>
    </source>
</evidence>
<feature type="domain" description="HTH myb-type" evidence="26">
    <location>
        <begin position="20"/>
        <end position="49"/>
    </location>
</feature>
<keyword evidence="11 20" id="KW-0067">ATP-binding</keyword>
<evidence type="ECO:0000256" key="1">
    <source>
        <dbReference type="ARBA" id="ARBA00004123"/>
    </source>
</evidence>
<dbReference type="CDD" id="cd14066">
    <property type="entry name" value="STKc_IRAK"/>
    <property type="match status" value="1"/>
</dbReference>
<dbReference type="SUPFAM" id="SSF46689">
    <property type="entry name" value="Homeodomain-like"/>
    <property type="match status" value="1"/>
</dbReference>
<evidence type="ECO:0000256" key="19">
    <source>
        <dbReference type="PROSITE-ProRule" id="PRU00175"/>
    </source>
</evidence>
<dbReference type="FunFam" id="3.30.430.20:FF:000009">
    <property type="entry name" value="Cysteine-rich receptor-like protein kinase 28"/>
    <property type="match status" value="1"/>
</dbReference>
<dbReference type="InterPro" id="IPR038408">
    <property type="entry name" value="GNK2_sf"/>
</dbReference>
<dbReference type="GO" id="GO:0005634">
    <property type="term" value="C:nucleus"/>
    <property type="evidence" value="ECO:0007669"/>
    <property type="project" value="UniProtKB-SubCell"/>
</dbReference>
<evidence type="ECO:0000256" key="18">
    <source>
        <dbReference type="ARBA" id="ARBA00047951"/>
    </source>
</evidence>
<evidence type="ECO:0000256" key="16">
    <source>
        <dbReference type="ARBA" id="ARBA00023242"/>
    </source>
</evidence>
<dbReference type="GO" id="GO:0008270">
    <property type="term" value="F:zinc ion binding"/>
    <property type="evidence" value="ECO:0007669"/>
    <property type="project" value="UniProtKB-KW"/>
</dbReference>
<dbReference type="PROSITE" id="PS50011">
    <property type="entry name" value="PROTEIN_KINASE_DOM"/>
    <property type="match status" value="1"/>
</dbReference>
<keyword evidence="13 22" id="KW-0472">Membrane</keyword>
<dbReference type="GO" id="GO:0042742">
    <property type="term" value="P:defense response to bacterium"/>
    <property type="evidence" value="ECO:0007669"/>
    <property type="project" value="TreeGrafter"/>
</dbReference>
<dbReference type="PROSITE" id="PS50090">
    <property type="entry name" value="MYB_LIKE"/>
    <property type="match status" value="1"/>
</dbReference>
<keyword evidence="8" id="KW-0677">Repeat</keyword>
<keyword evidence="6 22" id="KW-0812">Transmembrane</keyword>
<evidence type="ECO:0000259" key="25">
    <source>
        <dbReference type="PROSITE" id="PS50090"/>
    </source>
</evidence>
<dbReference type="Gene3D" id="1.10.10.60">
    <property type="entry name" value="Homeodomain-like"/>
    <property type="match status" value="1"/>
</dbReference>
<dbReference type="Pfam" id="PF00249">
    <property type="entry name" value="Myb_DNA-binding"/>
    <property type="match status" value="1"/>
</dbReference>
<comment type="subcellular location">
    <subcellularLocation>
        <location evidence="2">Membrane</location>
        <topology evidence="2">Single-pass membrane protein</topology>
    </subcellularLocation>
    <subcellularLocation>
        <location evidence="1">Nucleus</location>
    </subcellularLocation>
</comment>
<keyword evidence="15" id="KW-0325">Glycoprotein</keyword>
<dbReference type="Gene3D" id="2.60.120.650">
    <property type="entry name" value="Cupin"/>
    <property type="match status" value="1"/>
</dbReference>
<dbReference type="InterPro" id="IPR001841">
    <property type="entry name" value="Znf_RING"/>
</dbReference>
<keyword evidence="10" id="KW-0418">Kinase</keyword>
<organism evidence="28">
    <name type="scientific">Brassica cretica</name>
    <name type="common">Mustard</name>
    <dbReference type="NCBI Taxonomy" id="69181"/>
    <lineage>
        <taxon>Eukaryota</taxon>
        <taxon>Viridiplantae</taxon>
        <taxon>Streptophyta</taxon>
        <taxon>Embryophyta</taxon>
        <taxon>Tracheophyta</taxon>
        <taxon>Spermatophyta</taxon>
        <taxon>Magnoliopsida</taxon>
        <taxon>eudicotyledons</taxon>
        <taxon>Gunneridae</taxon>
        <taxon>Pentapetalae</taxon>
        <taxon>rosids</taxon>
        <taxon>malvids</taxon>
        <taxon>Brassicales</taxon>
        <taxon>Brassicaceae</taxon>
        <taxon>Brassiceae</taxon>
        <taxon>Brassica</taxon>
    </lineage>
</organism>
<dbReference type="Pfam" id="PF01657">
    <property type="entry name" value="Stress-antifung"/>
    <property type="match status" value="2"/>
</dbReference>
<feature type="compositionally biased region" description="Low complexity" evidence="21">
    <location>
        <begin position="1370"/>
        <end position="1380"/>
    </location>
</feature>
<dbReference type="GO" id="GO:0004674">
    <property type="term" value="F:protein serine/threonine kinase activity"/>
    <property type="evidence" value="ECO:0007669"/>
    <property type="project" value="UniProtKB-KW"/>
</dbReference>
<keyword evidence="14" id="KW-0675">Receptor</keyword>
<dbReference type="InterPro" id="IPR000719">
    <property type="entry name" value="Prot_kinase_dom"/>
</dbReference>
<dbReference type="InterPro" id="IPR017930">
    <property type="entry name" value="Myb_dom"/>
</dbReference>
<keyword evidence="9 20" id="KW-0547">Nucleotide-binding</keyword>
<dbReference type="PROSITE" id="PS50089">
    <property type="entry name" value="ZF_RING_2"/>
    <property type="match status" value="1"/>
</dbReference>
<dbReference type="Gene3D" id="3.30.430.20">
    <property type="entry name" value="Gnk2 domain, C-X8-C-X2-C motif"/>
    <property type="match status" value="1"/>
</dbReference>
<keyword evidence="19" id="KW-0862">Zinc</keyword>
<comment type="caution">
    <text evidence="28">The sequence shown here is derived from an EMBL/GenBank/DDBJ whole genome shotgun (WGS) entry which is preliminary data.</text>
</comment>
<comment type="catalytic activity">
    <reaction evidence="18">
        <text>L-threonyl-[protein] + ATP = O-phospho-L-threonyl-[protein] + ADP + H(+)</text>
        <dbReference type="Rhea" id="RHEA:46608"/>
        <dbReference type="Rhea" id="RHEA-COMP:11060"/>
        <dbReference type="Rhea" id="RHEA-COMP:11605"/>
        <dbReference type="ChEBI" id="CHEBI:15378"/>
        <dbReference type="ChEBI" id="CHEBI:30013"/>
        <dbReference type="ChEBI" id="CHEBI:30616"/>
        <dbReference type="ChEBI" id="CHEBI:61977"/>
        <dbReference type="ChEBI" id="CHEBI:456216"/>
    </reaction>
</comment>
<keyword evidence="7" id="KW-0732">Signal</keyword>
<dbReference type="SUPFAM" id="SSF56112">
    <property type="entry name" value="Protein kinase-like (PK-like)"/>
    <property type="match status" value="1"/>
</dbReference>